<name>A0A2A6J366_9HYPH</name>
<keyword evidence="2" id="KW-1185">Reference proteome</keyword>
<dbReference type="AlphaFoldDB" id="A0A2A6J366"/>
<evidence type="ECO:0000313" key="2">
    <source>
        <dbReference type="Proteomes" id="UP000220768"/>
    </source>
</evidence>
<reference evidence="1 2" key="1">
    <citation type="submission" date="2017-09" db="EMBL/GenBank/DDBJ databases">
        <title>Comparative genomics of rhizobia isolated from Phaseolus vulgaris in China.</title>
        <authorList>
            <person name="Tong W."/>
        </authorList>
    </citation>
    <scope>NUCLEOTIDE SEQUENCE [LARGE SCALE GENOMIC DNA]</scope>
    <source>
        <strain evidence="1 2">C5</strain>
    </source>
</reference>
<comment type="caution">
    <text evidence="1">The sequence shown here is derived from an EMBL/GenBank/DDBJ whole genome shotgun (WGS) entry which is preliminary data.</text>
</comment>
<protein>
    <submittedName>
        <fullName evidence="1">Uncharacterized protein</fullName>
    </submittedName>
</protein>
<sequence>MFAEDGSRSRRTLCRGERGTCLMPSISVKNHISRVAHLPTTSTIAKMHVRLPKLNANDPQMSSKITCRRRRRNWTDEVRAQILAHNVLQLGPIRRYVPSSWFQACLQGPVGSTLGFYRRLAAGRLPRPFRDDKSIVPCWVLHKYVQHPT</sequence>
<proteinExistence type="predicted"/>
<evidence type="ECO:0000313" key="1">
    <source>
        <dbReference type="EMBL" id="PDT00273.1"/>
    </source>
</evidence>
<accession>A0A2A6J366</accession>
<gene>
    <name evidence="1" type="ORF">CO666_31395</name>
</gene>
<dbReference type="EMBL" id="NWSV01000042">
    <property type="protein sequence ID" value="PDT00273.1"/>
    <property type="molecule type" value="Genomic_DNA"/>
</dbReference>
<dbReference type="Proteomes" id="UP000220768">
    <property type="component" value="Unassembled WGS sequence"/>
</dbReference>
<organism evidence="1 2">
    <name type="scientific">Rhizobium chutanense</name>
    <dbReference type="NCBI Taxonomy" id="2035448"/>
    <lineage>
        <taxon>Bacteria</taxon>
        <taxon>Pseudomonadati</taxon>
        <taxon>Pseudomonadota</taxon>
        <taxon>Alphaproteobacteria</taxon>
        <taxon>Hyphomicrobiales</taxon>
        <taxon>Rhizobiaceae</taxon>
        <taxon>Rhizobium/Agrobacterium group</taxon>
        <taxon>Rhizobium</taxon>
    </lineage>
</organism>